<proteinExistence type="inferred from homology"/>
<comment type="caution">
    <text evidence="6">The sequence shown here is derived from an EMBL/GenBank/DDBJ whole genome shotgun (WGS) entry which is preliminary data.</text>
</comment>
<evidence type="ECO:0000256" key="5">
    <source>
        <dbReference type="SAM" id="MobiDB-lite"/>
    </source>
</evidence>
<dbReference type="EMBL" id="JAHWGI010000219">
    <property type="protein sequence ID" value="KAK3910978.1"/>
    <property type="molecule type" value="Genomic_DNA"/>
</dbReference>
<dbReference type="SUPFAM" id="SSF53067">
    <property type="entry name" value="Actin-like ATPase domain"/>
    <property type="match status" value="2"/>
</dbReference>
<dbReference type="Gene3D" id="3.90.640.10">
    <property type="entry name" value="Actin, Chain A, domain 4"/>
    <property type="match status" value="1"/>
</dbReference>
<dbReference type="Gene3D" id="3.30.420.40">
    <property type="match status" value="2"/>
</dbReference>
<dbReference type="PANTHER" id="PTHR19375">
    <property type="entry name" value="HEAT SHOCK PROTEIN 70KDA"/>
    <property type="match status" value="1"/>
</dbReference>
<dbReference type="InterPro" id="IPR029047">
    <property type="entry name" value="HSP70_peptide-bd_sf"/>
</dbReference>
<reference evidence="6" key="2">
    <citation type="journal article" date="2023" name="BMC Genomics">
        <title>Pest status, molecular evolution, and epigenetic factors derived from the genome assembly of Frankliniella fusca, a thysanopteran phytovirus vector.</title>
        <authorList>
            <person name="Catto M.A."/>
            <person name="Labadie P.E."/>
            <person name="Jacobson A.L."/>
            <person name="Kennedy G.G."/>
            <person name="Srinivasan R."/>
            <person name="Hunt B.G."/>
        </authorList>
    </citation>
    <scope>NUCLEOTIDE SEQUENCE</scope>
    <source>
        <strain evidence="6">PL_HMW_Pooled</strain>
    </source>
</reference>
<dbReference type="PROSITE" id="PS00297">
    <property type="entry name" value="HSP70_1"/>
    <property type="match status" value="1"/>
</dbReference>
<evidence type="ECO:0000256" key="2">
    <source>
        <dbReference type="ARBA" id="ARBA00022741"/>
    </source>
</evidence>
<keyword evidence="3 4" id="KW-0067">ATP-binding</keyword>
<dbReference type="AlphaFoldDB" id="A0AAE1GY61"/>
<comment type="similarity">
    <text evidence="1 4">Belongs to the heat shock protein 70 family.</text>
</comment>
<evidence type="ECO:0000256" key="3">
    <source>
        <dbReference type="ARBA" id="ARBA00022840"/>
    </source>
</evidence>
<dbReference type="GO" id="GO:0005524">
    <property type="term" value="F:ATP binding"/>
    <property type="evidence" value="ECO:0007669"/>
    <property type="project" value="UniProtKB-KW"/>
</dbReference>
<dbReference type="Pfam" id="PF00012">
    <property type="entry name" value="HSP70"/>
    <property type="match status" value="1"/>
</dbReference>
<protein>
    <submittedName>
        <fullName evidence="6">Heat shock 70 kDa protein</fullName>
    </submittedName>
</protein>
<dbReference type="Gene3D" id="3.30.30.30">
    <property type="match status" value="1"/>
</dbReference>
<gene>
    <name evidence="6" type="ORF">KUF71_020682</name>
</gene>
<keyword evidence="7" id="KW-1185">Reference proteome</keyword>
<evidence type="ECO:0000313" key="7">
    <source>
        <dbReference type="Proteomes" id="UP001219518"/>
    </source>
</evidence>
<keyword evidence="2 4" id="KW-0547">Nucleotide-binding</keyword>
<dbReference type="GO" id="GO:0140662">
    <property type="term" value="F:ATP-dependent protein folding chaperone"/>
    <property type="evidence" value="ECO:0007669"/>
    <property type="project" value="InterPro"/>
</dbReference>
<dbReference type="PROSITE" id="PS01036">
    <property type="entry name" value="HSP70_3"/>
    <property type="match status" value="1"/>
</dbReference>
<evidence type="ECO:0000256" key="4">
    <source>
        <dbReference type="RuleBase" id="RU003322"/>
    </source>
</evidence>
<dbReference type="CDD" id="cd24028">
    <property type="entry name" value="ASKHA_NBD_HSP70_HSPA1-like"/>
    <property type="match status" value="1"/>
</dbReference>
<accession>A0AAE1GY61</accession>
<sequence length="543" mass="59920">MTAEISLAIGIDLGTTYSVVSVYRKRKGEIIQNDVGKRTTPSYVSFTDTEEYVGEAAKELATGNTLFDSPSSDSKRLLGRRFDDPDVQRDIPNWPFKIMDDGGVPKYEVVKDGLPTMMSPEEISGKVLKAMKTTAEDFLEKDVCKAVITVPAYFNESQRQATMSAARLAGLEVIALLNEPTAAAIAFGFDKGRHQTVLIFDLGGGTFDVTVLRIQGDKFDIKGHGGDTHLGGQDFDNVLLNFIIEDIKNTFRLDLRADDDPELLHELRAACELAKRKLSNMPQTTINVFLNRHGKGYRKDISRAFFEDLCMPKFKTAIDILRKVLQEAKVSKEQIDEVVLVGGSTRIPKVRSMVQEFFDGKELNKSVNPDEAVALGAAIHAASLTGQAGAKQVVMKDVTSLSLGVATSDGLVAVLIPRNTPLPYEVTKPFTTASDQQEEAEIKVCQGERARWEDNHVLGDFTLSVPARAKGEIDIDTTFALDSGGVLTVTAVERSSQEKASVELQCESRLSEHELRKMLEKAKIHSADDDAERDRARKERYRV</sequence>
<dbReference type="Gene3D" id="2.60.34.10">
    <property type="entry name" value="Substrate Binding Domain Of DNAk, Chain A, domain 1"/>
    <property type="match status" value="1"/>
</dbReference>
<dbReference type="FunFam" id="3.30.30.30:FF:000003">
    <property type="entry name" value="Heat shock protein 9"/>
    <property type="match status" value="1"/>
</dbReference>
<dbReference type="InterPro" id="IPR018181">
    <property type="entry name" value="Heat_shock_70_CS"/>
</dbReference>
<evidence type="ECO:0000256" key="1">
    <source>
        <dbReference type="ARBA" id="ARBA00007381"/>
    </source>
</evidence>
<name>A0AAE1GY61_9NEOP</name>
<feature type="region of interest" description="Disordered" evidence="5">
    <location>
        <begin position="524"/>
        <end position="543"/>
    </location>
</feature>
<dbReference type="InterPro" id="IPR043129">
    <property type="entry name" value="ATPase_NBD"/>
</dbReference>
<dbReference type="PROSITE" id="PS00329">
    <property type="entry name" value="HSP70_2"/>
    <property type="match status" value="1"/>
</dbReference>
<dbReference type="InterPro" id="IPR013126">
    <property type="entry name" value="Hsp_70_fam"/>
</dbReference>
<dbReference type="Proteomes" id="UP001219518">
    <property type="component" value="Unassembled WGS sequence"/>
</dbReference>
<dbReference type="PRINTS" id="PR00301">
    <property type="entry name" value="HEATSHOCK70"/>
</dbReference>
<organism evidence="6 7">
    <name type="scientific">Frankliniella fusca</name>
    <dbReference type="NCBI Taxonomy" id="407009"/>
    <lineage>
        <taxon>Eukaryota</taxon>
        <taxon>Metazoa</taxon>
        <taxon>Ecdysozoa</taxon>
        <taxon>Arthropoda</taxon>
        <taxon>Hexapoda</taxon>
        <taxon>Insecta</taxon>
        <taxon>Pterygota</taxon>
        <taxon>Neoptera</taxon>
        <taxon>Paraneoptera</taxon>
        <taxon>Thysanoptera</taxon>
        <taxon>Terebrantia</taxon>
        <taxon>Thripoidea</taxon>
        <taxon>Thripidae</taxon>
        <taxon>Frankliniella</taxon>
    </lineage>
</organism>
<reference evidence="6" key="1">
    <citation type="submission" date="2021-07" db="EMBL/GenBank/DDBJ databases">
        <authorList>
            <person name="Catto M.A."/>
            <person name="Jacobson A."/>
            <person name="Kennedy G."/>
            <person name="Labadie P."/>
            <person name="Hunt B.G."/>
            <person name="Srinivasan R."/>
        </authorList>
    </citation>
    <scope>NUCLEOTIDE SEQUENCE</scope>
    <source>
        <strain evidence="6">PL_HMW_Pooled</strain>
        <tissue evidence="6">Head</tissue>
    </source>
</reference>
<keyword evidence="6" id="KW-0346">Stress response</keyword>
<dbReference type="FunFam" id="3.90.640.10:FF:000003">
    <property type="entry name" value="Molecular chaperone DnaK"/>
    <property type="match status" value="1"/>
</dbReference>
<evidence type="ECO:0000313" key="6">
    <source>
        <dbReference type="EMBL" id="KAK3910978.1"/>
    </source>
</evidence>
<dbReference type="SUPFAM" id="SSF100920">
    <property type="entry name" value="Heat shock protein 70kD (HSP70), peptide-binding domain"/>
    <property type="match status" value="1"/>
</dbReference>